<dbReference type="Proteomes" id="UP000565724">
    <property type="component" value="Unassembled WGS sequence"/>
</dbReference>
<comment type="caution">
    <text evidence="4">The sequence shown here is derived from an EMBL/GenBank/DDBJ whole genome shotgun (WGS) entry which is preliminary data.</text>
</comment>
<dbReference type="PANTHER" id="PTHR43788">
    <property type="entry name" value="DNA2/NAM7 HELICASE FAMILY MEMBER"/>
    <property type="match status" value="1"/>
</dbReference>
<keyword evidence="2" id="KW-0067">ATP-binding</keyword>
<dbReference type="GO" id="GO:0005524">
    <property type="term" value="F:ATP binding"/>
    <property type="evidence" value="ECO:0007669"/>
    <property type="project" value="UniProtKB-KW"/>
</dbReference>
<dbReference type="Pfam" id="PF13604">
    <property type="entry name" value="AAA_30"/>
    <property type="match status" value="1"/>
</dbReference>
<evidence type="ECO:0000259" key="3">
    <source>
        <dbReference type="Pfam" id="PF08751"/>
    </source>
</evidence>
<dbReference type="CDD" id="cd18809">
    <property type="entry name" value="SF1_C_RecD"/>
    <property type="match status" value="1"/>
</dbReference>
<evidence type="ECO:0000256" key="2">
    <source>
        <dbReference type="ARBA" id="ARBA00022840"/>
    </source>
</evidence>
<feature type="domain" description="TrwC relaxase" evidence="3">
    <location>
        <begin position="13"/>
        <end position="351"/>
    </location>
</feature>
<evidence type="ECO:0000256" key="1">
    <source>
        <dbReference type="ARBA" id="ARBA00022741"/>
    </source>
</evidence>
<dbReference type="Gene3D" id="3.40.50.300">
    <property type="entry name" value="P-loop containing nucleotide triphosphate hydrolases"/>
    <property type="match status" value="2"/>
</dbReference>
<dbReference type="SUPFAM" id="SSF55464">
    <property type="entry name" value="Origin of replication-binding domain, RBD-like"/>
    <property type="match status" value="1"/>
</dbReference>
<accession>A0A7Y5ZZJ6</accession>
<dbReference type="NCBIfam" id="NF041492">
    <property type="entry name" value="MobF"/>
    <property type="match status" value="1"/>
</dbReference>
<sequence>MKNIASGDCARTSATPLIAYYTESGNPPGRWLGTGLAGLGRADGNGVAPGIAAGTVVVEDALARLFAHGGDPLTGEPLGRPFPTVVHPAERIAARERELPESMDADARRSAIDTITRIELAKDSPRTIAGFDLTFTVMKSASALWALGDPRTQQAILDAHRAAVGQAMDMIETSALFTRTGHAGCRQERTRGVLAAAFDHWDSRAGDPNLHTHVVVSNKVQGLDGAWRSVDSRALHHAVVAVSETYEALFVDEMVRRLPVRWGWRDRGPRRSVAFELDGVEDPLLAEFSARSSQIDEAMTEVVAAFCASHGRTPNRIEVTRLRQQVTRATRPHKQVHPLGQLIESWRQRATTRFGHTPEALTAAALHDSQVRARTLAEITAPVREHIAAQVLVGVRERRSTWTRWNVLAEAARVTKGLVMATPDDRLGLLNAVADSVLDGCICLEAPRVFDSVGRYARPDGSSVFDRSRESRFTDQVILDAERRLLAAADDHDAPTALVLGDARAIRGPTKEPIDLSDDQLDAVRTVACSARRVDVVVGPAGAGKTTTLLGLRTTWERTHGQGSVIGIAPSSSAAATLAAALGINCENTAKWLHESAGAGAVHRGNMLTRLMARRTALAGPIQRATLRAVDTALTALTAQQRRWGLHPGQLVIIDEASLAGTLALDTLIGQVTDAGAKALLVGDHAQLSAVDAGGAFALLAERAGATHLRTLWRFSKPWEAASSAGLRLGDSRVLDTYIDQGRVHSGASEAMLEDAYTAWASDIDDGHAAILVAPDSRTVAALNERAHNDRVADGLVQAEGIATKSGVSVGTGDRIVTRANDRRLRADGDAPEHYVRNGDLWDVLSTRADGALVVRRSDYAIGTKAETRHDDGLTGTVVLPADYVDNHVDLGYATTTHRAQGITVEHAHVLAHAGMTRENLYVAMTRGRHENHVYVAVEDIAVDCDGLPDSHAALDAYDILRTVLATAGAELSATATIVARQDEALSLRRLEPIRRTLLADAAHARWTTALADAGLSAEQLRSVERSASAGQLFATLDRITLLTRDPAPVLRLLVSSAEASGPGLVDTLARSASSWLQLRAPDSRDVPPAGHGGGLGTEGLALLAEIDGLIAQRTKALTASALTDRPDWLARLGPEPEAPEARDAWIAQVGATAAHLDHLAPTSRVRGISPTPADSAALSI</sequence>
<dbReference type="GO" id="GO:0017116">
    <property type="term" value="F:single-stranded DNA helicase activity"/>
    <property type="evidence" value="ECO:0007669"/>
    <property type="project" value="TreeGrafter"/>
</dbReference>
<evidence type="ECO:0000313" key="4">
    <source>
        <dbReference type="EMBL" id="NUU15842.1"/>
    </source>
</evidence>
<keyword evidence="5" id="KW-1185">Reference proteome</keyword>
<dbReference type="PANTHER" id="PTHR43788:SF6">
    <property type="entry name" value="DNA HELICASE B"/>
    <property type="match status" value="1"/>
</dbReference>
<name>A0A7Y5ZZJ6_9CELL</name>
<dbReference type="SUPFAM" id="SSF52540">
    <property type="entry name" value="P-loop containing nucleoside triphosphate hydrolases"/>
    <property type="match status" value="2"/>
</dbReference>
<protein>
    <submittedName>
        <fullName evidence="4">Relaxase domain-containing protein</fullName>
    </submittedName>
</protein>
<dbReference type="EMBL" id="JABMCI010000035">
    <property type="protein sequence ID" value="NUU15842.1"/>
    <property type="molecule type" value="Genomic_DNA"/>
</dbReference>
<dbReference type="GO" id="GO:0009338">
    <property type="term" value="C:exodeoxyribonuclease V complex"/>
    <property type="evidence" value="ECO:0007669"/>
    <property type="project" value="TreeGrafter"/>
</dbReference>
<dbReference type="GO" id="GO:0006310">
    <property type="term" value="P:DNA recombination"/>
    <property type="evidence" value="ECO:0007669"/>
    <property type="project" value="TreeGrafter"/>
</dbReference>
<proteinExistence type="predicted"/>
<dbReference type="Pfam" id="PF08751">
    <property type="entry name" value="TrwC"/>
    <property type="match status" value="1"/>
</dbReference>
<organism evidence="4 5">
    <name type="scientific">Cellulomonas humilata</name>
    <dbReference type="NCBI Taxonomy" id="144055"/>
    <lineage>
        <taxon>Bacteria</taxon>
        <taxon>Bacillati</taxon>
        <taxon>Actinomycetota</taxon>
        <taxon>Actinomycetes</taxon>
        <taxon>Micrococcales</taxon>
        <taxon>Cellulomonadaceae</taxon>
        <taxon>Cellulomonas</taxon>
    </lineage>
</organism>
<keyword evidence="1" id="KW-0547">Nucleotide-binding</keyword>
<dbReference type="InterPro" id="IPR014862">
    <property type="entry name" value="TrwC"/>
</dbReference>
<reference evidence="4 5" key="1">
    <citation type="submission" date="2020-05" db="EMBL/GenBank/DDBJ databases">
        <title>Genome Sequencing of Type Strains.</title>
        <authorList>
            <person name="Lemaire J.F."/>
            <person name="Inderbitzin P."/>
            <person name="Gregorio O.A."/>
            <person name="Collins S.B."/>
            <person name="Wespe N."/>
            <person name="Knight-Connoni V."/>
        </authorList>
    </citation>
    <scope>NUCLEOTIDE SEQUENCE [LARGE SCALE GENOMIC DNA]</scope>
    <source>
        <strain evidence="4 5">ATCC 25174</strain>
    </source>
</reference>
<dbReference type="InterPro" id="IPR050534">
    <property type="entry name" value="Coronavir_polyprotein_1ab"/>
</dbReference>
<dbReference type="InterPro" id="IPR027417">
    <property type="entry name" value="P-loop_NTPase"/>
</dbReference>
<dbReference type="AlphaFoldDB" id="A0A7Y5ZZJ6"/>
<evidence type="ECO:0000313" key="5">
    <source>
        <dbReference type="Proteomes" id="UP000565724"/>
    </source>
</evidence>
<gene>
    <name evidence="4" type="ORF">HP550_01075</name>
</gene>